<evidence type="ECO:0000256" key="1">
    <source>
        <dbReference type="SAM" id="MobiDB-lite"/>
    </source>
</evidence>
<reference evidence="2 3" key="1">
    <citation type="journal article" date="2009" name="Nature">
        <title>The Sorghum bicolor genome and the diversification of grasses.</title>
        <authorList>
            <person name="Paterson A.H."/>
            <person name="Bowers J.E."/>
            <person name="Bruggmann R."/>
            <person name="Dubchak I."/>
            <person name="Grimwood J."/>
            <person name="Gundlach H."/>
            <person name="Haberer G."/>
            <person name="Hellsten U."/>
            <person name="Mitros T."/>
            <person name="Poliakov A."/>
            <person name="Schmutz J."/>
            <person name="Spannagl M."/>
            <person name="Tang H."/>
            <person name="Wang X."/>
            <person name="Wicker T."/>
            <person name="Bharti A.K."/>
            <person name="Chapman J."/>
            <person name="Feltus F.A."/>
            <person name="Gowik U."/>
            <person name="Grigoriev I.V."/>
            <person name="Lyons E."/>
            <person name="Maher C.A."/>
            <person name="Martis M."/>
            <person name="Narechania A."/>
            <person name="Otillar R.P."/>
            <person name="Penning B.W."/>
            <person name="Salamov A.A."/>
            <person name="Wang Y."/>
            <person name="Zhang L."/>
            <person name="Carpita N.C."/>
            <person name="Freeling M."/>
            <person name="Gingle A.R."/>
            <person name="Hash C.T."/>
            <person name="Keller B."/>
            <person name="Klein P."/>
            <person name="Kresovich S."/>
            <person name="McCann M.C."/>
            <person name="Ming R."/>
            <person name="Peterson D.G."/>
            <person name="Mehboob-ur-Rahman"/>
            <person name="Ware D."/>
            <person name="Westhoff P."/>
            <person name="Mayer K.F."/>
            <person name="Messing J."/>
            <person name="Rokhsar D.S."/>
        </authorList>
    </citation>
    <scope>NUCLEOTIDE SEQUENCE [LARGE SCALE GENOMIC DNA]</scope>
    <source>
        <strain evidence="3">cv. BTx623</strain>
    </source>
</reference>
<dbReference type="AlphaFoldDB" id="A0A1B6PIG8"/>
<feature type="region of interest" description="Disordered" evidence="1">
    <location>
        <begin position="24"/>
        <end position="47"/>
    </location>
</feature>
<proteinExistence type="predicted"/>
<gene>
    <name evidence="2" type="ORF">SORBI_3007G185300</name>
</gene>
<organism evidence="2 3">
    <name type="scientific">Sorghum bicolor</name>
    <name type="common">Sorghum</name>
    <name type="synonym">Sorghum vulgare</name>
    <dbReference type="NCBI Taxonomy" id="4558"/>
    <lineage>
        <taxon>Eukaryota</taxon>
        <taxon>Viridiplantae</taxon>
        <taxon>Streptophyta</taxon>
        <taxon>Embryophyta</taxon>
        <taxon>Tracheophyta</taxon>
        <taxon>Spermatophyta</taxon>
        <taxon>Magnoliopsida</taxon>
        <taxon>Liliopsida</taxon>
        <taxon>Poales</taxon>
        <taxon>Poaceae</taxon>
        <taxon>PACMAD clade</taxon>
        <taxon>Panicoideae</taxon>
        <taxon>Andropogonodae</taxon>
        <taxon>Andropogoneae</taxon>
        <taxon>Sorghinae</taxon>
        <taxon>Sorghum</taxon>
    </lineage>
</organism>
<protein>
    <submittedName>
        <fullName evidence="2">Uncharacterized protein</fullName>
    </submittedName>
</protein>
<name>A0A1B6PIG8_SORBI</name>
<evidence type="ECO:0000313" key="3">
    <source>
        <dbReference type="Proteomes" id="UP000000768"/>
    </source>
</evidence>
<dbReference type="Proteomes" id="UP000000768">
    <property type="component" value="Chromosome 7"/>
</dbReference>
<evidence type="ECO:0000313" key="2">
    <source>
        <dbReference type="EMBL" id="KXG25479.1"/>
    </source>
</evidence>
<dbReference type="InParanoid" id="A0A1B6PIG8"/>
<sequence length="191" mass="21235">MCWPVKKIPSVSPPDASLVPIKKSPRSLLPVSPPDATATGDGATHGRASPLSVPLLRRCGVLGGQGLWPPLHAMAGCWRPPRALDETLGRQNVQMIWLSSPFYQQWIHLVLTTSFLGYRLPGSQRHDIRNFSCFHWPNSTMALSGFMCLTKLIRFPALKSQFSVLRATVFLLSSHPFTTGLNRWKHADKVI</sequence>
<accession>A0A1B6PIG8</accession>
<dbReference type="Gramene" id="KXG25479">
    <property type="protein sequence ID" value="KXG25479"/>
    <property type="gene ID" value="SORBI_3007G185300"/>
</dbReference>
<dbReference type="EMBL" id="CM000766">
    <property type="protein sequence ID" value="KXG25479.1"/>
    <property type="molecule type" value="Genomic_DNA"/>
</dbReference>
<reference evidence="3" key="2">
    <citation type="journal article" date="2018" name="Plant J.">
        <title>The Sorghum bicolor reference genome: improved assembly, gene annotations, a transcriptome atlas, and signatures of genome organization.</title>
        <authorList>
            <person name="McCormick R.F."/>
            <person name="Truong S.K."/>
            <person name="Sreedasyam A."/>
            <person name="Jenkins J."/>
            <person name="Shu S."/>
            <person name="Sims D."/>
            <person name="Kennedy M."/>
            <person name="Amirebrahimi M."/>
            <person name="Weers B.D."/>
            <person name="McKinley B."/>
            <person name="Mattison A."/>
            <person name="Morishige D.T."/>
            <person name="Grimwood J."/>
            <person name="Schmutz J."/>
            <person name="Mullet J.E."/>
        </authorList>
    </citation>
    <scope>NUCLEOTIDE SEQUENCE [LARGE SCALE GENOMIC DNA]</scope>
    <source>
        <strain evidence="3">cv. BTx623</strain>
    </source>
</reference>
<keyword evidence="3" id="KW-1185">Reference proteome</keyword>